<accession>A0A8C1GUD4</accession>
<name>A0A8C1GUD4_CYPCA</name>
<organism evidence="1 2">
    <name type="scientific">Cyprinus carpio</name>
    <name type="common">Common carp</name>
    <dbReference type="NCBI Taxonomy" id="7962"/>
    <lineage>
        <taxon>Eukaryota</taxon>
        <taxon>Metazoa</taxon>
        <taxon>Chordata</taxon>
        <taxon>Craniata</taxon>
        <taxon>Vertebrata</taxon>
        <taxon>Euteleostomi</taxon>
        <taxon>Actinopterygii</taxon>
        <taxon>Neopterygii</taxon>
        <taxon>Teleostei</taxon>
        <taxon>Ostariophysi</taxon>
        <taxon>Cypriniformes</taxon>
        <taxon>Cyprinidae</taxon>
        <taxon>Cyprininae</taxon>
        <taxon>Cyprinus</taxon>
    </lineage>
</organism>
<dbReference type="AlphaFoldDB" id="A0A8C1GUD4"/>
<protein>
    <submittedName>
        <fullName evidence="1">Uncharacterized protein</fullName>
    </submittedName>
</protein>
<dbReference type="Ensembl" id="ENSCCRT00010015256.1">
    <property type="protein sequence ID" value="ENSCCRP00010013985.1"/>
    <property type="gene ID" value="ENSCCRG00010006028.1"/>
</dbReference>
<sequence>MNKTVETVAITKKALILSLTRTVNNIISNPGCTVGVILGAMISWDTLGPIIPIAQSLTAVSYLNIIADQVHLIRSLCGHCLWAKGGPTGY</sequence>
<reference evidence="1" key="1">
    <citation type="submission" date="2025-08" db="UniProtKB">
        <authorList>
            <consortium name="Ensembl"/>
        </authorList>
    </citation>
    <scope>IDENTIFICATION</scope>
</reference>
<reference evidence="1" key="2">
    <citation type="submission" date="2025-09" db="UniProtKB">
        <authorList>
            <consortium name="Ensembl"/>
        </authorList>
    </citation>
    <scope>IDENTIFICATION</scope>
</reference>
<evidence type="ECO:0000313" key="2">
    <source>
        <dbReference type="Proteomes" id="UP000694427"/>
    </source>
</evidence>
<evidence type="ECO:0000313" key="1">
    <source>
        <dbReference type="Ensembl" id="ENSCCRP00010013985.1"/>
    </source>
</evidence>
<keyword evidence="2" id="KW-1185">Reference proteome</keyword>
<proteinExistence type="predicted"/>
<dbReference type="Proteomes" id="UP000694427">
    <property type="component" value="Unplaced"/>
</dbReference>